<organism evidence="8 9">
    <name type="scientific">Aristolochia fimbriata</name>
    <name type="common">White veined hardy Dutchman's pipe vine</name>
    <dbReference type="NCBI Taxonomy" id="158543"/>
    <lineage>
        <taxon>Eukaryota</taxon>
        <taxon>Viridiplantae</taxon>
        <taxon>Streptophyta</taxon>
        <taxon>Embryophyta</taxon>
        <taxon>Tracheophyta</taxon>
        <taxon>Spermatophyta</taxon>
        <taxon>Magnoliopsida</taxon>
        <taxon>Magnoliidae</taxon>
        <taxon>Piperales</taxon>
        <taxon>Aristolochiaceae</taxon>
        <taxon>Aristolochia</taxon>
    </lineage>
</organism>
<evidence type="ECO:0000256" key="1">
    <source>
        <dbReference type="ARBA" id="ARBA00010617"/>
    </source>
</evidence>
<comment type="caution">
    <text evidence="8">The sequence shown here is derived from an EMBL/GenBank/DDBJ whole genome shotgun (WGS) entry which is preliminary data.</text>
</comment>
<sequence length="503" mass="57315">MVSMDLTFLLFFFPVLSVILYFILLHASQRNGPRKLPPGPLPLPILGSLLKLGEKPHQSLAKLAKVHGPLMTLKLGYVPTVVASSVTMAKEVLQRHDQALAGRTVADAVRALQYCETTMAWLPPNPHWRKLRMICNTQMFTTHRLDSNQALRHQKVQELVSHLQQQREVNIGMVTFVTVLNLISNTIFSVDLVLDIGSDSVQEFKEAVRGIMDEAGRPNFADYFPFLRVLDPQRIRRRMTCHFKKLYALFDRLIEERLGQRAASPDSNKRNDFLDVLLDYSNDNSFKLRRQDIKNLLVEIFSAGSDTTSSTLEWAMAELLRHPEAMAKVRSELEKTLVSGQSFEESDIAKLPYLQAVVKETLRLHPPVPLLIPRRAETTVEISGFTIPRNTQLFVNSWAIGRDEENWSEPLRFWPERFLRSNIDFRGRDLELIPFGAGRRICPGMPLAARMVHLILASLIQSFDWKLPSGMNPDDIDMEEKFGITLQMAKPLRAIPVARTSEN</sequence>
<keyword evidence="9" id="KW-1185">Reference proteome</keyword>
<comment type="similarity">
    <text evidence="1 6">Belongs to the cytochrome P450 family.</text>
</comment>
<feature type="binding site" description="axial binding residue" evidence="5">
    <location>
        <position position="442"/>
    </location>
    <ligand>
        <name>heme</name>
        <dbReference type="ChEBI" id="CHEBI:30413"/>
    </ligand>
    <ligandPart>
        <name>Fe</name>
        <dbReference type="ChEBI" id="CHEBI:18248"/>
    </ligandPart>
</feature>
<keyword evidence="6" id="KW-0503">Monooxygenase</keyword>
<dbReference type="PANTHER" id="PTHR47950:SF44">
    <property type="entry name" value="CYTOCHROME P450, FAMILY 76, SUBFAMILY C, POLYPEPTIDE 5-RELATED"/>
    <property type="match status" value="1"/>
</dbReference>
<dbReference type="GO" id="GO:0005506">
    <property type="term" value="F:iron ion binding"/>
    <property type="evidence" value="ECO:0007669"/>
    <property type="project" value="InterPro"/>
</dbReference>
<gene>
    <name evidence="8" type="ORF">H6P81_012086</name>
</gene>
<evidence type="ECO:0000256" key="2">
    <source>
        <dbReference type="ARBA" id="ARBA00022723"/>
    </source>
</evidence>
<dbReference type="FunFam" id="1.10.630.10:FF:000007">
    <property type="entry name" value="Cytochrome P450 76C4"/>
    <property type="match status" value="1"/>
</dbReference>
<dbReference type="InterPro" id="IPR017972">
    <property type="entry name" value="Cyt_P450_CS"/>
</dbReference>
<dbReference type="PRINTS" id="PR00463">
    <property type="entry name" value="EP450I"/>
</dbReference>
<dbReference type="InterPro" id="IPR002401">
    <property type="entry name" value="Cyt_P450_E_grp-I"/>
</dbReference>
<dbReference type="EMBL" id="JAINDJ010000005">
    <property type="protein sequence ID" value="KAG9445958.1"/>
    <property type="molecule type" value="Genomic_DNA"/>
</dbReference>
<keyword evidence="5 6" id="KW-0349">Heme</keyword>
<protein>
    <recommendedName>
        <fullName evidence="10">Cytochrome P450</fullName>
    </recommendedName>
</protein>
<evidence type="ECO:0008006" key="10">
    <source>
        <dbReference type="Google" id="ProtNLM"/>
    </source>
</evidence>
<dbReference type="InterPro" id="IPR036396">
    <property type="entry name" value="Cyt_P450_sf"/>
</dbReference>
<evidence type="ECO:0000313" key="8">
    <source>
        <dbReference type="EMBL" id="KAG9445958.1"/>
    </source>
</evidence>
<keyword evidence="4 5" id="KW-0408">Iron</keyword>
<accession>A0AAV7EAX9</accession>
<name>A0AAV7EAX9_ARIFI</name>
<evidence type="ECO:0000256" key="7">
    <source>
        <dbReference type="SAM" id="Phobius"/>
    </source>
</evidence>
<dbReference type="GO" id="GO:0004497">
    <property type="term" value="F:monooxygenase activity"/>
    <property type="evidence" value="ECO:0007669"/>
    <property type="project" value="UniProtKB-KW"/>
</dbReference>
<dbReference type="PRINTS" id="PR00385">
    <property type="entry name" value="P450"/>
</dbReference>
<dbReference type="CDD" id="cd11073">
    <property type="entry name" value="CYP76-like"/>
    <property type="match status" value="1"/>
</dbReference>
<evidence type="ECO:0000256" key="6">
    <source>
        <dbReference type="RuleBase" id="RU000461"/>
    </source>
</evidence>
<comment type="cofactor">
    <cofactor evidence="5">
        <name>heme</name>
        <dbReference type="ChEBI" id="CHEBI:30413"/>
    </cofactor>
</comment>
<evidence type="ECO:0000313" key="9">
    <source>
        <dbReference type="Proteomes" id="UP000825729"/>
    </source>
</evidence>
<evidence type="ECO:0000256" key="4">
    <source>
        <dbReference type="ARBA" id="ARBA00023004"/>
    </source>
</evidence>
<dbReference type="Pfam" id="PF00067">
    <property type="entry name" value="p450"/>
    <property type="match status" value="1"/>
</dbReference>
<dbReference type="PANTHER" id="PTHR47950">
    <property type="entry name" value="CYTOCHROME P450, FAMILY 76, SUBFAMILY C, POLYPEPTIDE 5-RELATED"/>
    <property type="match status" value="1"/>
</dbReference>
<keyword evidence="7" id="KW-0812">Transmembrane</keyword>
<dbReference type="GO" id="GO:0016705">
    <property type="term" value="F:oxidoreductase activity, acting on paired donors, with incorporation or reduction of molecular oxygen"/>
    <property type="evidence" value="ECO:0007669"/>
    <property type="project" value="InterPro"/>
</dbReference>
<keyword evidence="3 6" id="KW-0560">Oxidoreductase</keyword>
<reference evidence="8 9" key="1">
    <citation type="submission" date="2021-07" db="EMBL/GenBank/DDBJ databases">
        <title>The Aristolochia fimbriata genome: insights into angiosperm evolution, floral development and chemical biosynthesis.</title>
        <authorList>
            <person name="Jiao Y."/>
        </authorList>
    </citation>
    <scope>NUCLEOTIDE SEQUENCE [LARGE SCALE GENOMIC DNA]</scope>
    <source>
        <strain evidence="8">IBCAS-2021</strain>
        <tissue evidence="8">Leaf</tissue>
    </source>
</reference>
<feature type="transmembrane region" description="Helical" evidence="7">
    <location>
        <begin position="6"/>
        <end position="25"/>
    </location>
</feature>
<dbReference type="SUPFAM" id="SSF48264">
    <property type="entry name" value="Cytochrome P450"/>
    <property type="match status" value="1"/>
</dbReference>
<proteinExistence type="inferred from homology"/>
<dbReference type="Proteomes" id="UP000825729">
    <property type="component" value="Unassembled WGS sequence"/>
</dbReference>
<evidence type="ECO:0000256" key="3">
    <source>
        <dbReference type="ARBA" id="ARBA00023002"/>
    </source>
</evidence>
<dbReference type="InterPro" id="IPR001128">
    <property type="entry name" value="Cyt_P450"/>
</dbReference>
<dbReference type="Gene3D" id="1.10.630.10">
    <property type="entry name" value="Cytochrome P450"/>
    <property type="match status" value="1"/>
</dbReference>
<keyword evidence="7" id="KW-1133">Transmembrane helix</keyword>
<dbReference type="PROSITE" id="PS00086">
    <property type="entry name" value="CYTOCHROME_P450"/>
    <property type="match status" value="1"/>
</dbReference>
<keyword evidence="2 5" id="KW-0479">Metal-binding</keyword>
<keyword evidence="7" id="KW-0472">Membrane</keyword>
<dbReference type="AlphaFoldDB" id="A0AAV7EAX9"/>
<evidence type="ECO:0000256" key="5">
    <source>
        <dbReference type="PIRSR" id="PIRSR602401-1"/>
    </source>
</evidence>
<dbReference type="GO" id="GO:0020037">
    <property type="term" value="F:heme binding"/>
    <property type="evidence" value="ECO:0007669"/>
    <property type="project" value="InterPro"/>
</dbReference>